<evidence type="ECO:0000313" key="8">
    <source>
        <dbReference type="Proteomes" id="UP000225108"/>
    </source>
</evidence>
<evidence type="ECO:0000313" key="7">
    <source>
        <dbReference type="EMBL" id="PHV68696.1"/>
    </source>
</evidence>
<feature type="binding site" evidence="5">
    <location>
        <position position="181"/>
    </location>
    <ligand>
        <name>Fe cation</name>
        <dbReference type="ChEBI" id="CHEBI:24875"/>
        <note>catalytic</note>
    </ligand>
</feature>
<comment type="cofactor">
    <cofactor evidence="5 6">
        <name>Fe(2+)</name>
        <dbReference type="ChEBI" id="CHEBI:29033"/>
    </cofactor>
    <text evidence="5 6">Binds 1 Fe(2+) ion per subunit.</text>
</comment>
<keyword evidence="4 5" id="KW-0408">Iron</keyword>
<name>A0A2G3PSF7_WILMA</name>
<dbReference type="Proteomes" id="UP000225108">
    <property type="component" value="Unassembled WGS sequence"/>
</dbReference>
<organism evidence="7 8">
    <name type="scientific">Williamsia marianensis</name>
    <dbReference type="NCBI Taxonomy" id="85044"/>
    <lineage>
        <taxon>Bacteria</taxon>
        <taxon>Bacillati</taxon>
        <taxon>Actinomycetota</taxon>
        <taxon>Actinomycetes</taxon>
        <taxon>Mycobacteriales</taxon>
        <taxon>Nocardiaceae</taxon>
        <taxon>Williamsia</taxon>
    </lineage>
</organism>
<evidence type="ECO:0000256" key="6">
    <source>
        <dbReference type="RuleBase" id="RU364048"/>
    </source>
</evidence>
<accession>A0A2G3PSF7</accession>
<dbReference type="InterPro" id="IPR004294">
    <property type="entry name" value="Carotenoid_Oase"/>
</dbReference>
<dbReference type="Pfam" id="PF03055">
    <property type="entry name" value="RPE65"/>
    <property type="match status" value="1"/>
</dbReference>
<gene>
    <name evidence="7" type="ORF">CSW57_05860</name>
</gene>
<evidence type="ECO:0000256" key="2">
    <source>
        <dbReference type="ARBA" id="ARBA00022723"/>
    </source>
</evidence>
<sequence length="469" mass="50711">MTSSHVPRPAVVDRANHPYLSGVFAPQRKEVDVTGLPITGELPPDLVGSYLRNGPNPRFDPIGSYTYPLDGDAMVHQVDFDGTTAGYRNRFVRTPAVIAEEKAGRALWSGLFDPYSPTADELGPDMANTGRDLPDINVVKHGGRLLAMAETAPPYALDPADLSTIGRETCDGAMLVGSTAHPKIDPSNGEMVLFNYAFEAPYLTWSVVSADGTCTRPPTAIDGVNAPMMIHDMALTEKYAVIFVCPLKFDIFGAFATGGSPLEWQPELGTRIALVPRDGSAVRWIEAEAFWVWHFANAYDTPTGEVVIDYVWWNQPEALHITDDPSVGNITRTVLDPAKGRCSHTILSDSDVEFPRVDDRLLTRPHGAIATAGQLPGAADGINTVFFDNLTSGGQTFWDSGSVSVGEPIFMSGDSNNYWGTIGTDIETMTSAFYIFPEDSPETGPLCTIDLPIRVPAGLHGCWVPGPPR</sequence>
<dbReference type="EC" id="1.13.11.-" evidence="6"/>
<keyword evidence="3 6" id="KW-0560">Oxidoreductase</keyword>
<reference evidence="7 8" key="1">
    <citation type="submission" date="2017-10" db="EMBL/GenBank/DDBJ databases">
        <title>The draft genome sequence of Williamsia sp. BULT 1.1 isolated from the semi-arid grassland soils from South Africa.</title>
        <authorList>
            <person name="Kabwe M.H."/>
            <person name="Govender N."/>
            <person name="Mutseka Lunga P."/>
            <person name="Vikram S."/>
            <person name="Makhalanyane T.P."/>
        </authorList>
    </citation>
    <scope>NUCLEOTIDE SEQUENCE [LARGE SCALE GENOMIC DNA]</scope>
    <source>
        <strain evidence="7 8">BULT 1.1</strain>
    </source>
</reference>
<dbReference type="PANTHER" id="PTHR10543:SF89">
    <property type="entry name" value="CAROTENOID 9,10(9',10')-CLEAVAGE DIOXYGENASE 1"/>
    <property type="match status" value="1"/>
</dbReference>
<dbReference type="PANTHER" id="PTHR10543">
    <property type="entry name" value="BETA-CAROTENE DIOXYGENASE"/>
    <property type="match status" value="1"/>
</dbReference>
<keyword evidence="2 5" id="KW-0479">Metal-binding</keyword>
<feature type="binding site" evidence="5">
    <location>
        <position position="294"/>
    </location>
    <ligand>
        <name>Fe cation</name>
        <dbReference type="ChEBI" id="CHEBI:24875"/>
        <note>catalytic</note>
    </ligand>
</feature>
<keyword evidence="6" id="KW-0223">Dioxygenase</keyword>
<evidence type="ECO:0000256" key="4">
    <source>
        <dbReference type="ARBA" id="ARBA00023004"/>
    </source>
</evidence>
<comment type="similarity">
    <text evidence="1 6">Belongs to the carotenoid oxygenase family.</text>
</comment>
<proteinExistence type="inferred from homology"/>
<comment type="caution">
    <text evidence="7">The sequence shown here is derived from an EMBL/GenBank/DDBJ whole genome shotgun (WGS) entry which is preliminary data.</text>
</comment>
<evidence type="ECO:0000256" key="3">
    <source>
        <dbReference type="ARBA" id="ARBA00023002"/>
    </source>
</evidence>
<evidence type="ECO:0000256" key="1">
    <source>
        <dbReference type="ARBA" id="ARBA00006787"/>
    </source>
</evidence>
<dbReference type="RefSeq" id="WP_099381805.1">
    <property type="nucleotide sequence ID" value="NZ_PEBD01000004.1"/>
</dbReference>
<protein>
    <recommendedName>
        <fullName evidence="6">Dioxygenase</fullName>
        <ecNumber evidence="6">1.13.11.-</ecNumber>
    </recommendedName>
</protein>
<feature type="binding site" evidence="5">
    <location>
        <position position="231"/>
    </location>
    <ligand>
        <name>Fe cation</name>
        <dbReference type="ChEBI" id="CHEBI:24875"/>
        <note>catalytic</note>
    </ligand>
</feature>
<evidence type="ECO:0000256" key="5">
    <source>
        <dbReference type="PIRSR" id="PIRSR604294-1"/>
    </source>
</evidence>
<dbReference type="GO" id="GO:0010436">
    <property type="term" value="F:carotenoid dioxygenase activity"/>
    <property type="evidence" value="ECO:0007669"/>
    <property type="project" value="TreeGrafter"/>
</dbReference>
<dbReference type="GO" id="GO:0046872">
    <property type="term" value="F:metal ion binding"/>
    <property type="evidence" value="ECO:0007669"/>
    <property type="project" value="UniProtKB-KW"/>
</dbReference>
<dbReference type="AlphaFoldDB" id="A0A2G3PSF7"/>
<feature type="binding site" evidence="5">
    <location>
        <position position="460"/>
    </location>
    <ligand>
        <name>Fe cation</name>
        <dbReference type="ChEBI" id="CHEBI:24875"/>
        <note>catalytic</note>
    </ligand>
</feature>
<dbReference type="GO" id="GO:0016121">
    <property type="term" value="P:carotene catabolic process"/>
    <property type="evidence" value="ECO:0007669"/>
    <property type="project" value="TreeGrafter"/>
</dbReference>
<dbReference type="EMBL" id="PEBD01000004">
    <property type="protein sequence ID" value="PHV68696.1"/>
    <property type="molecule type" value="Genomic_DNA"/>
</dbReference>